<organism evidence="1 2">
    <name type="scientific">Sinomonas halotolerans</name>
    <dbReference type="NCBI Taxonomy" id="1644133"/>
    <lineage>
        <taxon>Bacteria</taxon>
        <taxon>Bacillati</taxon>
        <taxon>Actinomycetota</taxon>
        <taxon>Actinomycetes</taxon>
        <taxon>Micrococcales</taxon>
        <taxon>Micrococcaceae</taxon>
        <taxon>Sinomonas</taxon>
    </lineage>
</organism>
<dbReference type="RefSeq" id="WP_345884515.1">
    <property type="nucleotide sequence ID" value="NZ_JBDFRB010000005.1"/>
</dbReference>
<evidence type="ECO:0000313" key="1">
    <source>
        <dbReference type="EMBL" id="MEN2744471.1"/>
    </source>
</evidence>
<name>A0ABU9WZ55_9MICC</name>
<gene>
    <name evidence="1" type="ORF">ABCQ75_07945</name>
</gene>
<protein>
    <submittedName>
        <fullName evidence="1">Uncharacterized protein</fullName>
    </submittedName>
</protein>
<keyword evidence="2" id="KW-1185">Reference proteome</keyword>
<proteinExistence type="predicted"/>
<accession>A0ABU9WZ55</accession>
<dbReference type="EMBL" id="JBDFRB010000005">
    <property type="protein sequence ID" value="MEN2744471.1"/>
    <property type="molecule type" value="Genomic_DNA"/>
</dbReference>
<evidence type="ECO:0000313" key="2">
    <source>
        <dbReference type="Proteomes" id="UP001422074"/>
    </source>
</evidence>
<sequence length="146" mass="14760">MAASSAAVVAGQAVRDAGERGVGAELTAGAAGRTTPSPAPVLVVPGLRLTAAEADELEEAVDRTIDDVVAAQLAAAAGAGTAEASGEAYARDAGILGNGSVLANARAGVVRALRGDAHRTAEGDAELERRREEVRRELLLQGPRLW</sequence>
<comment type="caution">
    <text evidence="1">The sequence shown here is derived from an EMBL/GenBank/DDBJ whole genome shotgun (WGS) entry which is preliminary data.</text>
</comment>
<reference evidence="1 2" key="1">
    <citation type="submission" date="2024-05" db="EMBL/GenBank/DDBJ databases">
        <title>Sinomonas sp. nov., isolated from a waste landfill.</title>
        <authorList>
            <person name="Zhao Y."/>
        </authorList>
    </citation>
    <scope>NUCLEOTIDE SEQUENCE [LARGE SCALE GENOMIC DNA]</scope>
    <source>
        <strain evidence="1 2">CCTCC AB2014300</strain>
    </source>
</reference>
<dbReference type="Proteomes" id="UP001422074">
    <property type="component" value="Unassembled WGS sequence"/>
</dbReference>